<protein>
    <submittedName>
        <fullName evidence="1">Uncharacterized protein</fullName>
    </submittedName>
</protein>
<geneLocation type="plasmid" evidence="2">
    <name>pnfsy08</name>
</geneLocation>
<dbReference type="EMBL" id="CP024793">
    <property type="protein sequence ID" value="AUB44833.1"/>
    <property type="molecule type" value="Genomic_DNA"/>
</dbReference>
<name>A0A2K8TB72_9NOSO</name>
<sequence length="51" mass="5732">MACTASQNPYEKSIWEVLPLLYLCYQHSASLFGFRWKAEDGGIEPPGVTLL</sequence>
<dbReference type="AlphaFoldDB" id="A0A2K8TB72"/>
<organism evidence="1 2">
    <name type="scientific">Nostoc flagelliforme CCNUN1</name>
    <dbReference type="NCBI Taxonomy" id="2038116"/>
    <lineage>
        <taxon>Bacteria</taxon>
        <taxon>Bacillati</taxon>
        <taxon>Cyanobacteriota</taxon>
        <taxon>Cyanophyceae</taxon>
        <taxon>Nostocales</taxon>
        <taxon>Nostocaceae</taxon>
        <taxon>Nostoc</taxon>
    </lineage>
</organism>
<accession>A0A2K8TB72</accession>
<dbReference type="KEGG" id="nfl:COO91_11080"/>
<keyword evidence="2" id="KW-1185">Reference proteome</keyword>
<gene>
    <name evidence="1" type="ORF">COO91_11080</name>
</gene>
<reference evidence="1 2" key="1">
    <citation type="submission" date="2017-11" db="EMBL/GenBank/DDBJ databases">
        <title>Complete genome of a free-living desiccation-tolerant cyanobacterium and its photosynthetic adaptation to extreme terrestrial habitat.</title>
        <authorList>
            <person name="Shang J."/>
        </authorList>
    </citation>
    <scope>NUCLEOTIDE SEQUENCE [LARGE SCALE GENOMIC DNA]</scope>
    <source>
        <strain evidence="1 2">CCNUN1</strain>
        <plasmid evidence="2">pnfsy08</plasmid>
    </source>
</reference>
<evidence type="ECO:0000313" key="2">
    <source>
        <dbReference type="Proteomes" id="UP000232003"/>
    </source>
</evidence>
<proteinExistence type="predicted"/>
<keyword evidence="1" id="KW-0614">Plasmid</keyword>
<evidence type="ECO:0000313" key="1">
    <source>
        <dbReference type="EMBL" id="AUB44833.1"/>
    </source>
</evidence>
<dbReference type="Proteomes" id="UP000232003">
    <property type="component" value="Plasmid pNFSY08"/>
</dbReference>